<dbReference type="PANTHER" id="PTHR47534">
    <property type="entry name" value="YALI0E05731P"/>
    <property type="match status" value="1"/>
</dbReference>
<reference evidence="2" key="1">
    <citation type="submission" date="2023-04" db="EMBL/GenBank/DDBJ databases">
        <title>Black Yeasts Isolated from many extreme environments.</title>
        <authorList>
            <person name="Coleine C."/>
            <person name="Stajich J.E."/>
            <person name="Selbmann L."/>
        </authorList>
    </citation>
    <scope>NUCLEOTIDE SEQUENCE</scope>
    <source>
        <strain evidence="2">CCFEE 5312</strain>
    </source>
</reference>
<dbReference type="Pfam" id="PF00106">
    <property type="entry name" value="adh_short"/>
    <property type="match status" value="1"/>
</dbReference>
<accession>A0AAJ0GAI6</accession>
<name>A0AAJ0GAI6_9PEZI</name>
<dbReference type="PANTHER" id="PTHR47534:SF3">
    <property type="entry name" value="ALCOHOL DEHYDROGENASE-LIKE C-TERMINAL DOMAIN-CONTAINING PROTEIN"/>
    <property type="match status" value="1"/>
</dbReference>
<dbReference type="InterPro" id="IPR002347">
    <property type="entry name" value="SDR_fam"/>
</dbReference>
<keyword evidence="3" id="KW-1185">Reference proteome</keyword>
<dbReference type="Proteomes" id="UP001271007">
    <property type="component" value="Unassembled WGS sequence"/>
</dbReference>
<evidence type="ECO:0000313" key="3">
    <source>
        <dbReference type="Proteomes" id="UP001271007"/>
    </source>
</evidence>
<dbReference type="EMBL" id="JAWDJX010000031">
    <property type="protein sequence ID" value="KAK3050516.1"/>
    <property type="molecule type" value="Genomic_DNA"/>
</dbReference>
<dbReference type="Gene3D" id="3.40.50.720">
    <property type="entry name" value="NAD(P)-binding Rossmann-like Domain"/>
    <property type="match status" value="1"/>
</dbReference>
<comment type="caution">
    <text evidence="2">The sequence shown here is derived from an EMBL/GenBank/DDBJ whole genome shotgun (WGS) entry which is preliminary data.</text>
</comment>
<dbReference type="InterPro" id="IPR052228">
    <property type="entry name" value="Sec_Metab_Biosynth_Oxidored"/>
</dbReference>
<gene>
    <name evidence="2" type="primary">DHRS12</name>
    <name evidence="2" type="ORF">LTR09_008155</name>
</gene>
<sequence>MPSFASIQSANKSLELSTLTAVFAGATSGIGLGAIGALLHHTVSPTVIIIGRSETKFAATLSRLQALHPAATITFIEAQVSLLTEVSRVCDSLISKHESIDILWLSQGGLGRKHHSLTPEGLNADFAVNYYSRLLFTRLLLPLLNRSADPRVISVLSAGQEGEVIMDDMGIKNPANHSVFPAMKQNVTMLSLALNHLARDNRGVSFMHTNPGMALRFAANWAILPLMHAVGRTPGQAGEVGLFEMADARFSARNGSAEQEKQKRGEHARQNFWRLAELADEEKRVEVLERYEGDGDGGEGLGAHA</sequence>
<dbReference type="SUPFAM" id="SSF51735">
    <property type="entry name" value="NAD(P)-binding Rossmann-fold domains"/>
    <property type="match status" value="1"/>
</dbReference>
<dbReference type="GO" id="GO:0016491">
    <property type="term" value="F:oxidoreductase activity"/>
    <property type="evidence" value="ECO:0007669"/>
    <property type="project" value="UniProtKB-KW"/>
</dbReference>
<dbReference type="AlphaFoldDB" id="A0AAJ0GAI6"/>
<evidence type="ECO:0000313" key="2">
    <source>
        <dbReference type="EMBL" id="KAK3050516.1"/>
    </source>
</evidence>
<evidence type="ECO:0000256" key="1">
    <source>
        <dbReference type="ARBA" id="ARBA00023002"/>
    </source>
</evidence>
<protein>
    <submittedName>
        <fullName evidence="2">Dehydrogenase/reductase SDR member 12</fullName>
    </submittedName>
</protein>
<keyword evidence="1" id="KW-0560">Oxidoreductase</keyword>
<proteinExistence type="predicted"/>
<dbReference type="InterPro" id="IPR036291">
    <property type="entry name" value="NAD(P)-bd_dom_sf"/>
</dbReference>
<organism evidence="2 3">
    <name type="scientific">Extremus antarcticus</name>
    <dbReference type="NCBI Taxonomy" id="702011"/>
    <lineage>
        <taxon>Eukaryota</taxon>
        <taxon>Fungi</taxon>
        <taxon>Dikarya</taxon>
        <taxon>Ascomycota</taxon>
        <taxon>Pezizomycotina</taxon>
        <taxon>Dothideomycetes</taxon>
        <taxon>Dothideomycetidae</taxon>
        <taxon>Mycosphaerellales</taxon>
        <taxon>Extremaceae</taxon>
        <taxon>Extremus</taxon>
    </lineage>
</organism>